<dbReference type="Proteomes" id="UP000199004">
    <property type="component" value="Unassembled WGS sequence"/>
</dbReference>
<dbReference type="InterPro" id="IPR008901">
    <property type="entry name" value="ACER"/>
</dbReference>
<dbReference type="AlphaFoldDB" id="A0A1H0FV24"/>
<evidence type="ECO:0000256" key="7">
    <source>
        <dbReference type="SAM" id="MobiDB-lite"/>
    </source>
</evidence>
<dbReference type="GO" id="GO:0006672">
    <property type="term" value="P:ceramide metabolic process"/>
    <property type="evidence" value="ECO:0007669"/>
    <property type="project" value="InterPro"/>
</dbReference>
<evidence type="ECO:0000256" key="9">
    <source>
        <dbReference type="SAM" id="SignalP"/>
    </source>
</evidence>
<feature type="transmembrane region" description="Helical" evidence="8">
    <location>
        <begin position="118"/>
        <end position="137"/>
    </location>
</feature>
<feature type="binding site" evidence="6">
    <location>
        <position position="156"/>
    </location>
    <ligand>
        <name>Zn(2+)</name>
        <dbReference type="ChEBI" id="CHEBI:29105"/>
        <note>catalytic</note>
    </ligand>
</feature>
<feature type="binding site" evidence="6">
    <location>
        <position position="26"/>
    </location>
    <ligand>
        <name>Zn(2+)</name>
        <dbReference type="ChEBI" id="CHEBI:29105"/>
        <note>catalytic</note>
    </ligand>
</feature>
<dbReference type="InterPro" id="IPR037143">
    <property type="entry name" value="4-PPantetheinyl_Trfase_dom_sf"/>
</dbReference>
<feature type="transmembrane region" description="Helical" evidence="8">
    <location>
        <begin position="39"/>
        <end position="54"/>
    </location>
</feature>
<keyword evidence="5 8" id="KW-0472">Membrane</keyword>
<keyword evidence="6" id="KW-0862">Zinc</keyword>
<sequence>MARHPGLATAYSCVVVLLGPASMAMHATESEVGGHLDMASMYLIAAFAFAYAAMRRWGRGPGFLVALFVGVIVLCELVGLYDATVPVVTYAGNVAFAVFLVAALALERRVARAGEVVLDTRWAWAAVAVIAVAFAVWNTAKTGSSWCDPDSLYQGHAVWHLLGAVSAWCLYRLYVSERPAAAPVTVHVAAVWVAGDRAAQRGAAEAKLVEELGLSGVARLCPRCGSASHGRPQALGAADAVHVSIAYAEGLALVAWSDQPVGVDVERDLPGRDAGDYGDLPAWTRAEALLKTSGEGLSRDPGDPPDLWSAPLDLPAGWAGAVACAVEAEVSWRPGAPAGPPRPATPRTGR</sequence>
<feature type="signal peptide" evidence="9">
    <location>
        <begin position="1"/>
        <end position="27"/>
    </location>
</feature>
<dbReference type="Gene3D" id="3.90.470.20">
    <property type="entry name" value="4'-phosphopantetheinyl transferase domain"/>
    <property type="match status" value="1"/>
</dbReference>
<comment type="cofactor">
    <cofactor evidence="6">
        <name>Zn(2+)</name>
        <dbReference type="ChEBI" id="CHEBI:29105"/>
    </cofactor>
</comment>
<evidence type="ECO:0000256" key="5">
    <source>
        <dbReference type="ARBA" id="ARBA00023136"/>
    </source>
</evidence>
<evidence type="ECO:0000313" key="10">
    <source>
        <dbReference type="EMBL" id="SDN98421.1"/>
    </source>
</evidence>
<gene>
    <name evidence="10" type="ORF">SAMN05192576_3153</name>
</gene>
<dbReference type="EMBL" id="FNIC01000005">
    <property type="protein sequence ID" value="SDN98421.1"/>
    <property type="molecule type" value="Genomic_DNA"/>
</dbReference>
<dbReference type="Pfam" id="PF05875">
    <property type="entry name" value="Ceramidase"/>
    <property type="match status" value="1"/>
</dbReference>
<feature type="transmembrane region" description="Helical" evidence="8">
    <location>
        <begin position="61"/>
        <end position="81"/>
    </location>
</feature>
<keyword evidence="9" id="KW-0732">Signal</keyword>
<protein>
    <submittedName>
        <fullName evidence="10">Phosphopantetheinyl transferase</fullName>
    </submittedName>
</protein>
<feature type="transmembrane region" description="Helical" evidence="8">
    <location>
        <begin position="157"/>
        <end position="175"/>
    </location>
</feature>
<proteinExistence type="predicted"/>
<feature type="chain" id="PRO_5038959503" evidence="9">
    <location>
        <begin position="28"/>
        <end position="350"/>
    </location>
</feature>
<feature type="transmembrane region" description="Helical" evidence="8">
    <location>
        <begin position="87"/>
        <end position="106"/>
    </location>
</feature>
<evidence type="ECO:0000256" key="4">
    <source>
        <dbReference type="ARBA" id="ARBA00022989"/>
    </source>
</evidence>
<keyword evidence="11" id="KW-1185">Reference proteome</keyword>
<evidence type="ECO:0000256" key="3">
    <source>
        <dbReference type="ARBA" id="ARBA00022801"/>
    </source>
</evidence>
<dbReference type="GO" id="GO:0008897">
    <property type="term" value="F:holo-[acyl-carrier-protein] synthase activity"/>
    <property type="evidence" value="ECO:0007669"/>
    <property type="project" value="InterPro"/>
</dbReference>
<comment type="subcellular location">
    <subcellularLocation>
        <location evidence="1">Membrane</location>
        <topology evidence="1">Multi-pass membrane protein</topology>
    </subcellularLocation>
</comment>
<evidence type="ECO:0000256" key="6">
    <source>
        <dbReference type="PIRSR" id="PIRSR608901-2"/>
    </source>
</evidence>
<dbReference type="GO" id="GO:0000287">
    <property type="term" value="F:magnesium ion binding"/>
    <property type="evidence" value="ECO:0007669"/>
    <property type="project" value="InterPro"/>
</dbReference>
<evidence type="ECO:0000256" key="2">
    <source>
        <dbReference type="ARBA" id="ARBA00022692"/>
    </source>
</evidence>
<keyword evidence="2 8" id="KW-0812">Transmembrane</keyword>
<keyword evidence="6" id="KW-0479">Metal-binding</keyword>
<reference evidence="10 11" key="1">
    <citation type="submission" date="2016-10" db="EMBL/GenBank/DDBJ databases">
        <authorList>
            <person name="de Groot N.N."/>
        </authorList>
    </citation>
    <scope>NUCLEOTIDE SEQUENCE [LARGE SCALE GENOMIC DNA]</scope>
    <source>
        <strain evidence="10 11">CGMCC 1.11147</strain>
    </source>
</reference>
<evidence type="ECO:0000256" key="1">
    <source>
        <dbReference type="ARBA" id="ARBA00004141"/>
    </source>
</evidence>
<dbReference type="GO" id="GO:0016811">
    <property type="term" value="F:hydrolase activity, acting on carbon-nitrogen (but not peptide) bonds, in linear amides"/>
    <property type="evidence" value="ECO:0007669"/>
    <property type="project" value="InterPro"/>
</dbReference>
<evidence type="ECO:0000313" key="11">
    <source>
        <dbReference type="Proteomes" id="UP000199004"/>
    </source>
</evidence>
<feature type="region of interest" description="Disordered" evidence="7">
    <location>
        <begin position="331"/>
        <end position="350"/>
    </location>
</feature>
<keyword evidence="4 8" id="KW-1133">Transmembrane helix</keyword>
<organism evidence="10 11">
    <name type="scientific">Nocardioides szechwanensis</name>
    <dbReference type="NCBI Taxonomy" id="1005944"/>
    <lineage>
        <taxon>Bacteria</taxon>
        <taxon>Bacillati</taxon>
        <taxon>Actinomycetota</taxon>
        <taxon>Actinomycetes</taxon>
        <taxon>Propionibacteriales</taxon>
        <taxon>Nocardioidaceae</taxon>
        <taxon>Nocardioides</taxon>
    </lineage>
</organism>
<evidence type="ECO:0000256" key="8">
    <source>
        <dbReference type="SAM" id="Phobius"/>
    </source>
</evidence>
<keyword evidence="3" id="KW-0378">Hydrolase</keyword>
<feature type="binding site" evidence="6">
    <location>
        <position position="160"/>
    </location>
    <ligand>
        <name>Zn(2+)</name>
        <dbReference type="ChEBI" id="CHEBI:29105"/>
        <note>catalytic</note>
    </ligand>
</feature>
<keyword evidence="10" id="KW-0808">Transferase</keyword>
<dbReference type="GO" id="GO:0016020">
    <property type="term" value="C:membrane"/>
    <property type="evidence" value="ECO:0007669"/>
    <property type="project" value="UniProtKB-SubCell"/>
</dbReference>
<name>A0A1H0FV24_9ACTN</name>
<accession>A0A1H0FV24</accession>
<dbReference type="STRING" id="1005944.SAMN05192576_3153"/>